<keyword evidence="1" id="KW-0812">Transmembrane</keyword>
<gene>
    <name evidence="2" type="ORF">GKD59_00325</name>
</gene>
<dbReference type="RefSeq" id="WP_154399652.1">
    <property type="nucleotide sequence ID" value="NZ_BAABRY010000020.1"/>
</dbReference>
<keyword evidence="1" id="KW-1133">Transmembrane helix</keyword>
<proteinExistence type="predicted"/>
<name>A0A7K0GCH2_PARDI</name>
<reference evidence="2 3" key="1">
    <citation type="journal article" date="2019" name="Nat. Med.">
        <title>A library of human gut bacterial isolates paired with longitudinal multiomics data enables mechanistic microbiome research.</title>
        <authorList>
            <person name="Poyet M."/>
            <person name="Groussin M."/>
            <person name="Gibbons S.M."/>
            <person name="Avila-Pacheco J."/>
            <person name="Jiang X."/>
            <person name="Kearney S.M."/>
            <person name="Perrotta A.R."/>
            <person name="Berdy B."/>
            <person name="Zhao S."/>
            <person name="Lieberman T.D."/>
            <person name="Swanson P.K."/>
            <person name="Smith M."/>
            <person name="Roesemann S."/>
            <person name="Alexander J.E."/>
            <person name="Rich S.A."/>
            <person name="Livny J."/>
            <person name="Vlamakis H."/>
            <person name="Clish C."/>
            <person name="Bullock K."/>
            <person name="Deik A."/>
            <person name="Scott J."/>
            <person name="Pierce K.A."/>
            <person name="Xavier R.J."/>
            <person name="Alm E.J."/>
        </authorList>
    </citation>
    <scope>NUCLEOTIDE SEQUENCE [LARGE SCALE GENOMIC DNA]</scope>
    <source>
        <strain evidence="2 3">BIOML-A41</strain>
    </source>
</reference>
<dbReference type="Proteomes" id="UP000463337">
    <property type="component" value="Unassembled WGS sequence"/>
</dbReference>
<evidence type="ECO:0000313" key="3">
    <source>
        <dbReference type="Proteomes" id="UP000463337"/>
    </source>
</evidence>
<protein>
    <submittedName>
        <fullName evidence="2">Uncharacterized protein</fullName>
    </submittedName>
</protein>
<dbReference type="EMBL" id="WKLT01000001">
    <property type="protein sequence ID" value="MRY56387.1"/>
    <property type="molecule type" value="Genomic_DNA"/>
</dbReference>
<organism evidence="2 3">
    <name type="scientific">Parabacteroides distasonis</name>
    <dbReference type="NCBI Taxonomy" id="823"/>
    <lineage>
        <taxon>Bacteria</taxon>
        <taxon>Pseudomonadati</taxon>
        <taxon>Bacteroidota</taxon>
        <taxon>Bacteroidia</taxon>
        <taxon>Bacteroidales</taxon>
        <taxon>Tannerellaceae</taxon>
        <taxon>Parabacteroides</taxon>
    </lineage>
</organism>
<comment type="caution">
    <text evidence="2">The sequence shown here is derived from an EMBL/GenBank/DDBJ whole genome shotgun (WGS) entry which is preliminary data.</text>
</comment>
<keyword evidence="1" id="KW-0472">Membrane</keyword>
<evidence type="ECO:0000313" key="2">
    <source>
        <dbReference type="EMBL" id="MRY56387.1"/>
    </source>
</evidence>
<feature type="transmembrane region" description="Helical" evidence="1">
    <location>
        <begin position="6"/>
        <end position="28"/>
    </location>
</feature>
<accession>A0A7K0GCH2</accession>
<dbReference type="AlphaFoldDB" id="A0A7K0GCH2"/>
<evidence type="ECO:0000256" key="1">
    <source>
        <dbReference type="SAM" id="Phobius"/>
    </source>
</evidence>
<sequence length="58" mass="6778">MIRLSVFVLELFPSVLVYLGFTVIQIAFSQHGLSGLRYVSKEWLQRIGTYMKWQSLAR</sequence>